<dbReference type="GO" id="GO:0045254">
    <property type="term" value="C:pyruvate dehydrogenase complex"/>
    <property type="evidence" value="ECO:0007669"/>
    <property type="project" value="InterPro"/>
</dbReference>
<dbReference type="AlphaFoldDB" id="A0A066VZQ5"/>
<dbReference type="Gene3D" id="2.40.50.100">
    <property type="match status" value="1"/>
</dbReference>
<dbReference type="HOGENOM" id="CLU_035825_0_0_1"/>
<dbReference type="InterPro" id="IPR003016">
    <property type="entry name" value="2-oxoA_DH_lipoyl-BS"/>
</dbReference>
<gene>
    <name evidence="7" type="ORF">K437DRAFT_246995</name>
</gene>
<dbReference type="Proteomes" id="UP000027361">
    <property type="component" value="Unassembled WGS sequence"/>
</dbReference>
<dbReference type="InParanoid" id="A0A066VZQ5"/>
<dbReference type="FunFam" id="2.40.50.100:FF:000010">
    <property type="entry name" value="Acetyltransferase component of pyruvate dehydrogenase complex"/>
    <property type="match status" value="1"/>
</dbReference>
<name>A0A066VZQ5_TILAU</name>
<feature type="compositionally biased region" description="Basic and acidic residues" evidence="4">
    <location>
        <begin position="141"/>
        <end position="150"/>
    </location>
</feature>
<feature type="domain" description="Lipoyl-binding" evidence="5">
    <location>
        <begin position="42"/>
        <end position="118"/>
    </location>
</feature>
<evidence type="ECO:0000313" key="7">
    <source>
        <dbReference type="EMBL" id="KDN45768.1"/>
    </source>
</evidence>
<evidence type="ECO:0008006" key="9">
    <source>
        <dbReference type="Google" id="ProtNLM"/>
    </source>
</evidence>
<dbReference type="PROSITE" id="PS50968">
    <property type="entry name" value="BIOTINYL_LIPOYL"/>
    <property type="match status" value="1"/>
</dbReference>
<dbReference type="InterPro" id="IPR036625">
    <property type="entry name" value="E3-bd_dom_sf"/>
</dbReference>
<dbReference type="Pfam" id="PF00364">
    <property type="entry name" value="Biotin_lipoyl"/>
    <property type="match status" value="1"/>
</dbReference>
<evidence type="ECO:0000256" key="3">
    <source>
        <dbReference type="ARBA" id="ARBA00022946"/>
    </source>
</evidence>
<evidence type="ECO:0000313" key="8">
    <source>
        <dbReference type="Proteomes" id="UP000027361"/>
    </source>
</evidence>
<dbReference type="GO" id="GO:0004742">
    <property type="term" value="F:dihydrolipoyllysine-residue acetyltransferase activity"/>
    <property type="evidence" value="ECO:0007669"/>
    <property type="project" value="TreeGrafter"/>
</dbReference>
<dbReference type="PROSITE" id="PS00189">
    <property type="entry name" value="LIPOYL"/>
    <property type="match status" value="1"/>
</dbReference>
<keyword evidence="2" id="KW-0450">Lipoyl</keyword>
<dbReference type="InterPro" id="IPR045257">
    <property type="entry name" value="E2/Pdx1"/>
</dbReference>
<dbReference type="EMBL" id="JMSN01000040">
    <property type="protein sequence ID" value="KDN45768.1"/>
    <property type="molecule type" value="Genomic_DNA"/>
</dbReference>
<comment type="caution">
    <text evidence="7">The sequence shown here is derived from an EMBL/GenBank/DDBJ whole genome shotgun (WGS) entry which is preliminary data.</text>
</comment>
<organism evidence="7 8">
    <name type="scientific">Tilletiaria anomala (strain ATCC 24038 / CBS 436.72 / UBC 951)</name>
    <dbReference type="NCBI Taxonomy" id="1037660"/>
    <lineage>
        <taxon>Eukaryota</taxon>
        <taxon>Fungi</taxon>
        <taxon>Dikarya</taxon>
        <taxon>Basidiomycota</taxon>
        <taxon>Ustilaginomycotina</taxon>
        <taxon>Exobasidiomycetes</taxon>
        <taxon>Georgefischeriales</taxon>
        <taxon>Tilletiariaceae</taxon>
        <taxon>Tilletiaria</taxon>
    </lineage>
</organism>
<comment type="similarity">
    <text evidence="1">Belongs to the 2-oxoacid dehydrogenase family.</text>
</comment>
<dbReference type="Gene3D" id="4.10.320.10">
    <property type="entry name" value="E3-binding domain"/>
    <property type="match status" value="1"/>
</dbReference>
<dbReference type="InterPro" id="IPR004167">
    <property type="entry name" value="PSBD"/>
</dbReference>
<reference evidence="7 8" key="1">
    <citation type="submission" date="2014-05" db="EMBL/GenBank/DDBJ databases">
        <title>Draft genome sequence of a rare smut relative, Tilletiaria anomala UBC 951.</title>
        <authorList>
            <consortium name="DOE Joint Genome Institute"/>
            <person name="Toome M."/>
            <person name="Kuo A."/>
            <person name="Henrissat B."/>
            <person name="Lipzen A."/>
            <person name="Tritt A."/>
            <person name="Yoshinaga Y."/>
            <person name="Zane M."/>
            <person name="Barry K."/>
            <person name="Grigoriev I.V."/>
            <person name="Spatafora J.W."/>
            <person name="Aimea M.C."/>
        </authorList>
    </citation>
    <scope>NUCLEOTIDE SEQUENCE [LARGE SCALE GENOMIC DNA]</scope>
    <source>
        <strain evidence="7 8">UBC 951</strain>
    </source>
</reference>
<dbReference type="PROSITE" id="PS51826">
    <property type="entry name" value="PSBD"/>
    <property type="match status" value="1"/>
</dbReference>
<accession>A0A066VZQ5</accession>
<keyword evidence="3" id="KW-0809">Transit peptide</keyword>
<feature type="region of interest" description="Disordered" evidence="4">
    <location>
        <begin position="126"/>
        <end position="177"/>
    </location>
</feature>
<proteinExistence type="inferred from homology"/>
<dbReference type="RefSeq" id="XP_013243305.1">
    <property type="nucleotide sequence ID" value="XM_013387851.1"/>
</dbReference>
<feature type="domain" description="Peripheral subunit-binding (PSBD)" evidence="6">
    <location>
        <begin position="185"/>
        <end position="225"/>
    </location>
</feature>
<dbReference type="SUPFAM" id="SSF47005">
    <property type="entry name" value="Peripheral subunit-binding domain of 2-oxo acid dehydrogenase complex"/>
    <property type="match status" value="1"/>
</dbReference>
<keyword evidence="8" id="KW-1185">Reference proteome</keyword>
<evidence type="ECO:0000259" key="6">
    <source>
        <dbReference type="PROSITE" id="PS51826"/>
    </source>
</evidence>
<dbReference type="OMA" id="AITKFAM"/>
<dbReference type="OrthoDB" id="537444at2759"/>
<dbReference type="SUPFAM" id="SSF51230">
    <property type="entry name" value="Single hybrid motif"/>
    <property type="match status" value="1"/>
</dbReference>
<evidence type="ECO:0000256" key="1">
    <source>
        <dbReference type="ARBA" id="ARBA00007317"/>
    </source>
</evidence>
<dbReference type="PANTHER" id="PTHR23151:SF82">
    <property type="entry name" value="PYRUVATE DEHYDROGENASE COMPLEX PROTEIN X COMPONENT, MITOCHONDRIAL"/>
    <property type="match status" value="1"/>
</dbReference>
<dbReference type="GeneID" id="25263245"/>
<evidence type="ECO:0000256" key="2">
    <source>
        <dbReference type="ARBA" id="ARBA00022823"/>
    </source>
</evidence>
<protein>
    <recommendedName>
        <fullName evidence="9">Single hybrid motif-containing protein</fullName>
    </recommendedName>
</protein>
<evidence type="ECO:0000259" key="5">
    <source>
        <dbReference type="PROSITE" id="PS50968"/>
    </source>
</evidence>
<sequence length="344" mass="35048">MAARSFTSLLRQLSQSGCCLSLHHGPSCAVRGFASTSQRHVITKFAMPAMSPTMTEGGIANWKVKEGSKFSAGDVLLEIETDKATMDVEAQEDGVLGKIIIQNGAKDVKVGKTIALLAEEGDDISNLEAPAEDSSLAEMPVSKDEHDSTDRSSSSSLAQSSSQPTQPSAPASSSASHAALQITGPIFPSVARLLAENHVSSSDALSIKGTGVRGMLTKGDVLAFLGKVNSPNGSFKPAKAGVAALGPVPGFSVGSVAASKPADSKPLSADDLRSLILGGLASASHSARAKQASSIAVCLVSHGKSRAGAGFDALLASYSFGSTASQKKAPAVQGAKMDPFKGLL</sequence>
<dbReference type="CDD" id="cd06849">
    <property type="entry name" value="lipoyl_domain"/>
    <property type="match status" value="1"/>
</dbReference>
<dbReference type="InterPro" id="IPR011053">
    <property type="entry name" value="Single_hybrid_motif"/>
</dbReference>
<dbReference type="InterPro" id="IPR000089">
    <property type="entry name" value="Biotin_lipoyl"/>
</dbReference>
<evidence type="ECO:0000256" key="4">
    <source>
        <dbReference type="SAM" id="MobiDB-lite"/>
    </source>
</evidence>
<dbReference type="PANTHER" id="PTHR23151">
    <property type="entry name" value="DIHYDROLIPOAMIDE ACETYL/SUCCINYL-TRANSFERASE-RELATED"/>
    <property type="match status" value="1"/>
</dbReference>
<feature type="compositionally biased region" description="Low complexity" evidence="4">
    <location>
        <begin position="152"/>
        <end position="177"/>
    </location>
</feature>
<dbReference type="STRING" id="1037660.A0A066VZQ5"/>
<dbReference type="GO" id="GO:0006086">
    <property type="term" value="P:pyruvate decarboxylation to acetyl-CoA"/>
    <property type="evidence" value="ECO:0007669"/>
    <property type="project" value="InterPro"/>
</dbReference>